<evidence type="ECO:0000256" key="5">
    <source>
        <dbReference type="ARBA" id="ARBA00023242"/>
    </source>
</evidence>
<comment type="subcellular location">
    <subcellularLocation>
        <location evidence="1 8">Nucleus</location>
    </subcellularLocation>
</comment>
<feature type="region of interest" description="Disordered" evidence="9">
    <location>
        <begin position="265"/>
        <end position="290"/>
    </location>
</feature>
<dbReference type="SMART" id="SM00339">
    <property type="entry name" value="FH"/>
    <property type="match status" value="1"/>
</dbReference>
<evidence type="ECO:0000256" key="3">
    <source>
        <dbReference type="ARBA" id="ARBA00023125"/>
    </source>
</evidence>
<dbReference type="PROSITE" id="PS50039">
    <property type="entry name" value="FORK_HEAD_3"/>
    <property type="match status" value="1"/>
</dbReference>
<dbReference type="PANTHER" id="PTHR46078">
    <property type="entry name" value="FORKHEAD BOX PROTEIN J2 FAMILY MEMBER"/>
    <property type="match status" value="1"/>
</dbReference>
<evidence type="ECO:0000256" key="7">
    <source>
        <dbReference type="ARBA" id="ARBA00072743"/>
    </source>
</evidence>
<dbReference type="InterPro" id="IPR036390">
    <property type="entry name" value="WH_DNA-bd_sf"/>
</dbReference>
<dbReference type="InterPro" id="IPR045912">
    <property type="entry name" value="FOXJ2/3-like"/>
</dbReference>
<evidence type="ECO:0000256" key="8">
    <source>
        <dbReference type="PROSITE-ProRule" id="PRU00089"/>
    </source>
</evidence>
<dbReference type="RefSeq" id="XP_033779631.1">
    <property type="nucleotide sequence ID" value="XM_033923740.1"/>
</dbReference>
<dbReference type="SUPFAM" id="SSF46785">
    <property type="entry name" value="Winged helix' DNA-binding domain"/>
    <property type="match status" value="1"/>
</dbReference>
<proteinExistence type="predicted"/>
<dbReference type="InterPro" id="IPR030456">
    <property type="entry name" value="TF_fork_head_CS_2"/>
</dbReference>
<dbReference type="OrthoDB" id="10029558at2759"/>
<dbReference type="InterPro" id="IPR036388">
    <property type="entry name" value="WH-like_DNA-bd_sf"/>
</dbReference>
<evidence type="ECO:0000259" key="10">
    <source>
        <dbReference type="PROSITE" id="PS50039"/>
    </source>
</evidence>
<dbReference type="CTD" id="55810"/>
<name>A0A6P8PWP6_GEOSA</name>
<feature type="domain" description="Fork-head" evidence="10">
    <location>
        <begin position="58"/>
        <end position="135"/>
    </location>
</feature>
<dbReference type="PROSITE" id="PS00657">
    <property type="entry name" value="FORK_HEAD_1"/>
    <property type="match status" value="1"/>
</dbReference>
<comment type="function">
    <text evidence="6">Transcriptional activator.</text>
</comment>
<keyword evidence="3 8" id="KW-0238">DNA-binding</keyword>
<dbReference type="Proteomes" id="UP000515159">
    <property type="component" value="Chromosome 16"/>
</dbReference>
<dbReference type="GO" id="GO:0000978">
    <property type="term" value="F:RNA polymerase II cis-regulatory region sequence-specific DNA binding"/>
    <property type="evidence" value="ECO:0007669"/>
    <property type="project" value="TreeGrafter"/>
</dbReference>
<evidence type="ECO:0000313" key="11">
    <source>
        <dbReference type="Proteomes" id="UP000515159"/>
    </source>
</evidence>
<organism evidence="11 13">
    <name type="scientific">Geotrypetes seraphini</name>
    <name type="common">Gaboon caecilian</name>
    <name type="synonym">Caecilia seraphini</name>
    <dbReference type="NCBI Taxonomy" id="260995"/>
    <lineage>
        <taxon>Eukaryota</taxon>
        <taxon>Metazoa</taxon>
        <taxon>Chordata</taxon>
        <taxon>Craniata</taxon>
        <taxon>Vertebrata</taxon>
        <taxon>Euteleostomi</taxon>
        <taxon>Amphibia</taxon>
        <taxon>Gymnophiona</taxon>
        <taxon>Geotrypetes</taxon>
    </lineage>
</organism>
<sequence length="508" mass="56662">MASDLGSSLTSIDWLPELTFRDSAGATQSCGGACRRPSSPTDPNAVLKEEAAVHREGKPPYSYASLITYAINSTSSKRMTLSDIYHWVCEKFPYYKNTGVGWKNSIRHNLSLNKCFRKVPRPRDDPGKGSYWTIDTYPTEVLPRRKRPYPGDEEVTTGASSNDTALSCDTGLDSTMLESTYIQNDAEDADRRSERVAEIPPAPYSVSDITDKFSFSDINFQDLSHSFRNLYNSLRRHSSSQAALTPLSEDLQSYSVYPTSSNLCRGKQQIGDEHSRSTSPAHTPSHPLPRPLLTSPRLAFPMDWSFNIDSLKESFKLVNRLDWSSINLSQFSGDLIPTLFRSVDAQLFSGTRTRTLLCLSPSFGSRNPLYLVTFIPELMESLRQAELKNWSLDQEHIASLCDSFSLFLSSTGLLSQENQNQHQPSTSSFCAPSAARSQHRVNAGGTTEQTTYPVMAAYPIQTSTAPVYNQQGHCITLHPQPPAPHGPSYDRHCNSEEIHDDFDWDSIA</sequence>
<evidence type="ECO:0000256" key="9">
    <source>
        <dbReference type="SAM" id="MobiDB-lite"/>
    </source>
</evidence>
<feature type="region of interest" description="Disordered" evidence="9">
    <location>
        <begin position="417"/>
        <end position="448"/>
    </location>
</feature>
<evidence type="ECO:0000256" key="2">
    <source>
        <dbReference type="ARBA" id="ARBA00023015"/>
    </source>
</evidence>
<dbReference type="RefSeq" id="XP_033779627.1">
    <property type="nucleotide sequence ID" value="XM_033923736.1"/>
</dbReference>
<dbReference type="InterPro" id="IPR001766">
    <property type="entry name" value="Fork_head_dom"/>
</dbReference>
<dbReference type="InterPro" id="IPR018122">
    <property type="entry name" value="TF_fork_head_CS_1"/>
</dbReference>
<accession>A0A6P8PWP6</accession>
<keyword evidence="4" id="KW-0804">Transcription</keyword>
<evidence type="ECO:0000313" key="13">
    <source>
        <dbReference type="RefSeq" id="XP_033779631.1"/>
    </source>
</evidence>
<dbReference type="AlphaFoldDB" id="A0A6P8PWP6"/>
<keyword evidence="11" id="KW-1185">Reference proteome</keyword>
<dbReference type="GO" id="GO:0005634">
    <property type="term" value="C:nucleus"/>
    <property type="evidence" value="ECO:0007669"/>
    <property type="project" value="UniProtKB-SubCell"/>
</dbReference>
<feature type="compositionally biased region" description="Polar residues" evidence="9">
    <location>
        <begin position="157"/>
        <end position="167"/>
    </location>
</feature>
<keyword evidence="2" id="KW-0805">Transcription regulation</keyword>
<dbReference type="GeneID" id="117349949"/>
<dbReference type="FunFam" id="1.10.10.10:FF:000088">
    <property type="entry name" value="Forkhead box protein J3"/>
    <property type="match status" value="1"/>
</dbReference>
<feature type="compositionally biased region" description="Polar residues" evidence="9">
    <location>
        <begin position="417"/>
        <end position="430"/>
    </location>
</feature>
<dbReference type="PROSITE" id="PS00658">
    <property type="entry name" value="FORK_HEAD_2"/>
    <property type="match status" value="1"/>
</dbReference>
<dbReference type="PANTHER" id="PTHR46078:SF1">
    <property type="entry name" value="FORKHEAD BOX PROTEIN J2"/>
    <property type="match status" value="1"/>
</dbReference>
<dbReference type="GO" id="GO:0000981">
    <property type="term" value="F:DNA-binding transcription factor activity, RNA polymerase II-specific"/>
    <property type="evidence" value="ECO:0007669"/>
    <property type="project" value="TreeGrafter"/>
</dbReference>
<evidence type="ECO:0000256" key="6">
    <source>
        <dbReference type="ARBA" id="ARBA00055757"/>
    </source>
</evidence>
<dbReference type="KEGG" id="gsh:117349949"/>
<feature type="DNA-binding region" description="Fork-head" evidence="8">
    <location>
        <begin position="58"/>
        <end position="135"/>
    </location>
</feature>
<dbReference type="PRINTS" id="PR00053">
    <property type="entry name" value="FORKHEAD"/>
</dbReference>
<feature type="region of interest" description="Disordered" evidence="9">
    <location>
        <begin position="143"/>
        <end position="167"/>
    </location>
</feature>
<reference evidence="12 13" key="1">
    <citation type="submission" date="2025-04" db="UniProtKB">
        <authorList>
            <consortium name="RefSeq"/>
        </authorList>
    </citation>
    <scope>IDENTIFICATION</scope>
</reference>
<dbReference type="Pfam" id="PF00250">
    <property type="entry name" value="Forkhead"/>
    <property type="match status" value="1"/>
</dbReference>
<evidence type="ECO:0000256" key="4">
    <source>
        <dbReference type="ARBA" id="ARBA00023163"/>
    </source>
</evidence>
<evidence type="ECO:0000256" key="1">
    <source>
        <dbReference type="ARBA" id="ARBA00004123"/>
    </source>
</evidence>
<dbReference type="Gene3D" id="1.10.10.10">
    <property type="entry name" value="Winged helix-like DNA-binding domain superfamily/Winged helix DNA-binding domain"/>
    <property type="match status" value="1"/>
</dbReference>
<gene>
    <name evidence="12 13" type="primary">FOXJ2</name>
</gene>
<protein>
    <recommendedName>
        <fullName evidence="7">Forkhead box protein J2</fullName>
    </recommendedName>
</protein>
<keyword evidence="5 8" id="KW-0539">Nucleus</keyword>
<evidence type="ECO:0000313" key="12">
    <source>
        <dbReference type="RefSeq" id="XP_033779627.1"/>
    </source>
</evidence>